<dbReference type="Pfam" id="PF07731">
    <property type="entry name" value="Cu-oxidase_2"/>
    <property type="match status" value="1"/>
</dbReference>
<dbReference type="eggNOG" id="KOG1263">
    <property type="taxonomic scope" value="Eukaryota"/>
</dbReference>
<keyword evidence="2" id="KW-0325">Glycoprotein</keyword>
<dbReference type="InterPro" id="IPR001117">
    <property type="entry name" value="Cu-oxidase_2nd"/>
</dbReference>
<keyword evidence="7" id="KW-1185">Reference proteome</keyword>
<dbReference type="GO" id="GO:0016491">
    <property type="term" value="F:oxidoreductase activity"/>
    <property type="evidence" value="ECO:0000318"/>
    <property type="project" value="GO_Central"/>
</dbReference>
<dbReference type="FunCoup" id="A0A061FKK6">
    <property type="interactions" value="3"/>
</dbReference>
<dbReference type="OMA" id="VINDMFP"/>
<gene>
    <name evidence="6" type="ORF">TCM_034236</name>
</gene>
<dbReference type="InterPro" id="IPR011706">
    <property type="entry name" value="Cu-oxidase_C"/>
</dbReference>
<proteinExistence type="inferred from homology"/>
<dbReference type="Pfam" id="PF00394">
    <property type="entry name" value="Cu-oxidase"/>
    <property type="match status" value="1"/>
</dbReference>
<evidence type="ECO:0000256" key="1">
    <source>
        <dbReference type="ARBA" id="ARBA00010609"/>
    </source>
</evidence>
<dbReference type="PANTHER" id="PTHR11709">
    <property type="entry name" value="MULTI-COPPER OXIDASE"/>
    <property type="match status" value="1"/>
</dbReference>
<protein>
    <submittedName>
        <fullName evidence="6">SKU5 similar 18</fullName>
    </submittedName>
</protein>
<dbReference type="CDD" id="cd13846">
    <property type="entry name" value="CuRO_1_AAO_like_1"/>
    <property type="match status" value="1"/>
</dbReference>
<dbReference type="SUPFAM" id="SSF49503">
    <property type="entry name" value="Cupredoxins"/>
    <property type="match status" value="3"/>
</dbReference>
<dbReference type="InParanoid" id="A0A061FKK6"/>
<evidence type="ECO:0000259" key="4">
    <source>
        <dbReference type="Pfam" id="PF07731"/>
    </source>
</evidence>
<comment type="similarity">
    <text evidence="1">Belongs to the multicopper oxidase family.</text>
</comment>
<dbReference type="InterPro" id="IPR008972">
    <property type="entry name" value="Cupredoxin"/>
</dbReference>
<dbReference type="PANTHER" id="PTHR11709:SF296">
    <property type="entry name" value="MULTI-COPPER OXIDASE TYPE I FAMILY PROTEIN"/>
    <property type="match status" value="1"/>
</dbReference>
<dbReference type="Proteomes" id="UP000026915">
    <property type="component" value="Chromosome 8"/>
</dbReference>
<dbReference type="InterPro" id="IPR045087">
    <property type="entry name" value="Cu-oxidase_fam"/>
</dbReference>
<evidence type="ECO:0000256" key="2">
    <source>
        <dbReference type="ARBA" id="ARBA00023180"/>
    </source>
</evidence>
<dbReference type="AlphaFoldDB" id="A0A061FKK6"/>
<dbReference type="Gramene" id="EOY15039">
    <property type="protein sequence ID" value="EOY15039"/>
    <property type="gene ID" value="TCM_034236"/>
</dbReference>
<feature type="domain" description="Plastocyanin-like" evidence="3">
    <location>
        <begin position="181"/>
        <end position="316"/>
    </location>
</feature>
<feature type="domain" description="Plastocyanin-like" evidence="5">
    <location>
        <begin position="54"/>
        <end position="167"/>
    </location>
</feature>
<dbReference type="HOGENOM" id="CLU_022744_2_0_1"/>
<evidence type="ECO:0000313" key="7">
    <source>
        <dbReference type="Proteomes" id="UP000026915"/>
    </source>
</evidence>
<sequence length="566" mass="63396">MKILFLFANDYLNDGIYLLNLRRSLTSSKLCLCISLLVALADGGSSELFYDWTVSYSQRAPLGVDKQVIVINDMFPGPVLNATTNDVVNINIHNELTDPFLMTWNGIQMRRNSWQDGVQETNCPILPGQNWTYSFQLKDQIGSFFYFPSLLLQKAAGGYGAIRVNNRTVIPIPFPKPYKEYDVLIGDWYNANYGVLRASVEDGNSLPLPDGILINGQGPNQASFEFEPGVTYRLRISNVGLKTSLNFRIQEHLMLLVETEGSYTVQQLYDSLDIHVGQSYSVLVAAKNQTNAKSYYMVASSRFTSSEQFGIGIIRYPGSVGDPGVPLPSGPSQSDYEFSIQQARSIRWNLAAGAARPNPQGSFHYGSINVSRTLILENNVTLIGSKRRFTVNGISFLHPDTPLKLVDNFKFKDVFLPGIIRDRPSTTPPSLGTSVIDAHYHDFYHIVFQNPLSELQTWHIDGYNFFVVGMDWGTWDESKRAGYNMIDAVSRSTIQVHPSSWTAILVQVDNLGMWNLRSQNAENWYLGQELYLRVKSLGQDDSATISARDEAPMPENVIKCGRAAKL</sequence>
<dbReference type="EMBL" id="CM001886">
    <property type="protein sequence ID" value="EOY15039.1"/>
    <property type="molecule type" value="Genomic_DNA"/>
</dbReference>
<name>A0A061FKK6_THECC</name>
<organism evidence="6 7">
    <name type="scientific">Theobroma cacao</name>
    <name type="common">Cacao</name>
    <name type="synonym">Cocoa</name>
    <dbReference type="NCBI Taxonomy" id="3641"/>
    <lineage>
        <taxon>Eukaryota</taxon>
        <taxon>Viridiplantae</taxon>
        <taxon>Streptophyta</taxon>
        <taxon>Embryophyta</taxon>
        <taxon>Tracheophyta</taxon>
        <taxon>Spermatophyta</taxon>
        <taxon>Magnoliopsida</taxon>
        <taxon>eudicotyledons</taxon>
        <taxon>Gunneridae</taxon>
        <taxon>Pentapetalae</taxon>
        <taxon>rosids</taxon>
        <taxon>malvids</taxon>
        <taxon>Malvales</taxon>
        <taxon>Malvaceae</taxon>
        <taxon>Byttnerioideae</taxon>
        <taxon>Theobroma</taxon>
    </lineage>
</organism>
<reference evidence="6 7" key="1">
    <citation type="journal article" date="2013" name="Genome Biol.">
        <title>The genome sequence of the most widely cultivated cacao type and its use to identify candidate genes regulating pod color.</title>
        <authorList>
            <person name="Motamayor J.C."/>
            <person name="Mockaitis K."/>
            <person name="Schmutz J."/>
            <person name="Haiminen N."/>
            <person name="Iii D.L."/>
            <person name="Cornejo O."/>
            <person name="Findley S.D."/>
            <person name="Zheng P."/>
            <person name="Utro F."/>
            <person name="Royaert S."/>
            <person name="Saski C."/>
            <person name="Jenkins J."/>
            <person name="Podicheti R."/>
            <person name="Zhao M."/>
            <person name="Scheffler B.E."/>
            <person name="Stack J.C."/>
            <person name="Feltus F.A."/>
            <person name="Mustiga G.M."/>
            <person name="Amores F."/>
            <person name="Phillips W."/>
            <person name="Marelli J.P."/>
            <person name="May G.D."/>
            <person name="Shapiro H."/>
            <person name="Ma J."/>
            <person name="Bustamante C.D."/>
            <person name="Schnell R.J."/>
            <person name="Main D."/>
            <person name="Gilbert D."/>
            <person name="Parida L."/>
            <person name="Kuhn D.N."/>
        </authorList>
    </citation>
    <scope>NUCLEOTIDE SEQUENCE [LARGE SCALE GENOMIC DNA]</scope>
    <source>
        <strain evidence="7">cv. Matina 1-6</strain>
    </source>
</reference>
<evidence type="ECO:0000313" key="6">
    <source>
        <dbReference type="EMBL" id="EOY15039.1"/>
    </source>
</evidence>
<dbReference type="InterPro" id="IPR034273">
    <property type="entry name" value="CuRO_1_AAO-like"/>
</dbReference>
<dbReference type="InterPro" id="IPR011707">
    <property type="entry name" value="Cu-oxidase-like_N"/>
</dbReference>
<dbReference type="Gene3D" id="2.60.40.420">
    <property type="entry name" value="Cupredoxins - blue copper proteins"/>
    <property type="match status" value="3"/>
</dbReference>
<evidence type="ECO:0000259" key="5">
    <source>
        <dbReference type="Pfam" id="PF07732"/>
    </source>
</evidence>
<dbReference type="GO" id="GO:0005507">
    <property type="term" value="F:copper ion binding"/>
    <property type="evidence" value="ECO:0007669"/>
    <property type="project" value="InterPro"/>
</dbReference>
<accession>A0A061FKK6</accession>
<evidence type="ECO:0000259" key="3">
    <source>
        <dbReference type="Pfam" id="PF00394"/>
    </source>
</evidence>
<feature type="domain" description="Plastocyanin-like" evidence="4">
    <location>
        <begin position="403"/>
        <end position="535"/>
    </location>
</feature>
<dbReference type="Pfam" id="PF07732">
    <property type="entry name" value="Cu-oxidase_3"/>
    <property type="match status" value="1"/>
</dbReference>